<gene>
    <name evidence="1" type="ORF">SAMN04488059_10650</name>
</gene>
<organism evidence="1 2">
    <name type="scientific">Devosia psychrophila</name>
    <dbReference type="NCBI Taxonomy" id="728005"/>
    <lineage>
        <taxon>Bacteria</taxon>
        <taxon>Pseudomonadati</taxon>
        <taxon>Pseudomonadota</taxon>
        <taxon>Alphaproteobacteria</taxon>
        <taxon>Hyphomicrobiales</taxon>
        <taxon>Devosiaceae</taxon>
        <taxon>Devosia</taxon>
    </lineage>
</organism>
<evidence type="ECO:0000313" key="1">
    <source>
        <dbReference type="EMBL" id="SFC50829.1"/>
    </source>
</evidence>
<accession>A0A1I1JQC6</accession>
<sequence length="52" mass="5434">MVIKAIRVRASTGAGVLARHLINGDDNESIEVVRGTVADLTMPSPMPNDSTG</sequence>
<dbReference type="STRING" id="728005.SAMN04488059_10650"/>
<name>A0A1I1JQC6_9HYPH</name>
<protein>
    <submittedName>
        <fullName evidence="1">Uncharacterized protein</fullName>
    </submittedName>
</protein>
<reference evidence="1 2" key="1">
    <citation type="submission" date="2016-10" db="EMBL/GenBank/DDBJ databases">
        <authorList>
            <person name="de Groot N.N."/>
        </authorList>
    </citation>
    <scope>NUCLEOTIDE SEQUENCE [LARGE SCALE GENOMIC DNA]</scope>
    <source>
        <strain evidence="1 2">CGMCC 1.10210</strain>
    </source>
</reference>
<dbReference type="EMBL" id="FOMB01000006">
    <property type="protein sequence ID" value="SFC50829.1"/>
    <property type="molecule type" value="Genomic_DNA"/>
</dbReference>
<proteinExistence type="predicted"/>
<dbReference type="AlphaFoldDB" id="A0A1I1JQC6"/>
<evidence type="ECO:0000313" key="2">
    <source>
        <dbReference type="Proteomes" id="UP000182258"/>
    </source>
</evidence>
<dbReference type="Proteomes" id="UP000182258">
    <property type="component" value="Unassembled WGS sequence"/>
</dbReference>